<keyword evidence="8" id="KW-0175">Coiled coil</keyword>
<dbReference type="GO" id="GO:0009424">
    <property type="term" value="C:bacterial-type flagellum hook"/>
    <property type="evidence" value="ECO:0007669"/>
    <property type="project" value="UniProtKB-UniRule"/>
</dbReference>
<feature type="domain" description="Flagellar basal body rod protein N-terminal" evidence="9">
    <location>
        <begin position="4"/>
        <end position="33"/>
    </location>
</feature>
<sequence>MNLINLAQNGLNAAQNALNVVGNNLSNATTAGYSRQNIILGEAGGKSTNYGFFGYGVKVGDVQRAYNGFMTNQVRGAATEFYSLNSRYEQVSQIDNMLGDSTNNISVTMDNLFEAMESVSKDPVDPAARQGVMAEFNAIANQYRSNSKTLNDLEQSTNTQIKQTVDDINSYTKQLASLNKQIEKIHGQTGGMPADLLDQRDQILGQLSEKIGIKVTENTDTGAVSVSMQNGMSLVSGGKSYELQASASESNPAKTVVAYVDASGNALPLDEGKTTGALGGLFKFRNEDLVSARDQLNQLALQMANKFNEANAQGYDLDGNAGGDIFNIGKPQAVGNINNVGTGSLDVSFSDISSVKSEDYELTFNGPGSTDWTITTADGRAITPTIGSNGELEFEGISITPGGTPQPGDSFSLNPTDGAADNITVAITDGDQIAAAKSPDPADQSDNENMLAMIGIKDEEVVDGKTLSGAYASLVSSVGSSVSALKADMTTSANVYDQWALQQQSVSGVDITEEYVNLQMFSQYYQANAQVLQTANTLFDTLLSIR</sequence>
<evidence type="ECO:0000259" key="12">
    <source>
        <dbReference type="Pfam" id="PF22638"/>
    </source>
</evidence>
<keyword evidence="5 7" id="KW-0964">Secreted</keyword>
<dbReference type="InterPro" id="IPR002371">
    <property type="entry name" value="FlgK"/>
</dbReference>
<evidence type="ECO:0000256" key="5">
    <source>
        <dbReference type="ARBA" id="ARBA00022525"/>
    </source>
</evidence>
<dbReference type="InterPro" id="IPR049119">
    <property type="entry name" value="FlgK_D2-like"/>
</dbReference>
<dbReference type="RefSeq" id="WP_017459387.1">
    <property type="nucleotide sequence ID" value="NZ_FMUI01000012.1"/>
</dbReference>
<evidence type="ECO:0000259" key="11">
    <source>
        <dbReference type="Pfam" id="PF21158"/>
    </source>
</evidence>
<dbReference type="InterPro" id="IPR010930">
    <property type="entry name" value="Flg_bb/hook_C_dom"/>
</dbReference>
<evidence type="ECO:0000259" key="10">
    <source>
        <dbReference type="Pfam" id="PF06429"/>
    </source>
</evidence>
<dbReference type="GO" id="GO:0044780">
    <property type="term" value="P:bacterial-type flagellum assembly"/>
    <property type="evidence" value="ECO:0007669"/>
    <property type="project" value="InterPro"/>
</dbReference>
<evidence type="ECO:0000256" key="7">
    <source>
        <dbReference type="RuleBase" id="RU362065"/>
    </source>
</evidence>
<feature type="domain" description="Flagellar hook-associated protein FlgK helical" evidence="12">
    <location>
        <begin position="92"/>
        <end position="326"/>
    </location>
</feature>
<evidence type="ECO:0000313" key="13">
    <source>
        <dbReference type="EMBL" id="SCX57505.1"/>
    </source>
</evidence>
<dbReference type="Proteomes" id="UP000183569">
    <property type="component" value="Unassembled WGS sequence"/>
</dbReference>
<keyword evidence="6 7" id="KW-0975">Bacterial flagellum</keyword>
<protein>
    <recommendedName>
        <fullName evidence="4 7">Flagellar hook-associated protein 1</fullName>
        <shortName evidence="7">HAP1</shortName>
    </recommendedName>
</protein>
<comment type="similarity">
    <text evidence="3 7">Belongs to the flagella basal body rod proteins family.</text>
</comment>
<evidence type="ECO:0000256" key="6">
    <source>
        <dbReference type="ARBA" id="ARBA00023143"/>
    </source>
</evidence>
<dbReference type="GeneID" id="23843776"/>
<keyword evidence="13" id="KW-0969">Cilium</keyword>
<keyword evidence="13" id="KW-0282">Flagellum</keyword>
<evidence type="ECO:0000256" key="8">
    <source>
        <dbReference type="SAM" id="Coils"/>
    </source>
</evidence>
<keyword evidence="13" id="KW-0966">Cell projection</keyword>
<dbReference type="NCBIfam" id="TIGR02492">
    <property type="entry name" value="flgK_ends"/>
    <property type="match status" value="1"/>
</dbReference>
<dbReference type="GO" id="GO:0005576">
    <property type="term" value="C:extracellular region"/>
    <property type="evidence" value="ECO:0007669"/>
    <property type="project" value="UniProtKB-SubCell"/>
</dbReference>
<evidence type="ECO:0000256" key="1">
    <source>
        <dbReference type="ARBA" id="ARBA00004365"/>
    </source>
</evidence>
<organism evidence="13 14">
    <name type="scientific">Kosakonia sacchari</name>
    <dbReference type="NCBI Taxonomy" id="1158459"/>
    <lineage>
        <taxon>Bacteria</taxon>
        <taxon>Pseudomonadati</taxon>
        <taxon>Pseudomonadota</taxon>
        <taxon>Gammaproteobacteria</taxon>
        <taxon>Enterobacterales</taxon>
        <taxon>Enterobacteriaceae</taxon>
        <taxon>Kosakonia</taxon>
    </lineage>
</organism>
<accession>A0A1G4YW08</accession>
<name>A0A1G4YW08_9ENTR</name>
<proteinExistence type="inferred from homology"/>
<dbReference type="Pfam" id="PF21158">
    <property type="entry name" value="flgK_1st_1"/>
    <property type="match status" value="1"/>
</dbReference>
<evidence type="ECO:0000256" key="2">
    <source>
        <dbReference type="ARBA" id="ARBA00004613"/>
    </source>
</evidence>
<feature type="coiled-coil region" evidence="8">
    <location>
        <begin position="161"/>
        <end position="188"/>
    </location>
</feature>
<dbReference type="InterPro" id="IPR001444">
    <property type="entry name" value="Flag_bb_rod_N"/>
</dbReference>
<dbReference type="Pfam" id="PF06429">
    <property type="entry name" value="Flg_bbr_C"/>
    <property type="match status" value="1"/>
</dbReference>
<dbReference type="EMBL" id="FMUI01000012">
    <property type="protein sequence ID" value="SCX57505.1"/>
    <property type="molecule type" value="Genomic_DNA"/>
</dbReference>
<dbReference type="PANTHER" id="PTHR30033">
    <property type="entry name" value="FLAGELLAR HOOK-ASSOCIATED PROTEIN 1"/>
    <property type="match status" value="1"/>
</dbReference>
<dbReference type="InterPro" id="IPR053927">
    <property type="entry name" value="FlgK_helical"/>
</dbReference>
<dbReference type="Pfam" id="PF00460">
    <property type="entry name" value="Flg_bb_rod"/>
    <property type="match status" value="1"/>
</dbReference>
<comment type="subcellular location">
    <subcellularLocation>
        <location evidence="1 7">Bacterial flagellum</location>
    </subcellularLocation>
    <subcellularLocation>
        <location evidence="2 7">Secreted</location>
    </subcellularLocation>
</comment>
<dbReference type="GO" id="GO:0005198">
    <property type="term" value="F:structural molecule activity"/>
    <property type="evidence" value="ECO:0007669"/>
    <property type="project" value="UniProtKB-UniRule"/>
</dbReference>
<comment type="caution">
    <text evidence="13">The sequence shown here is derived from an EMBL/GenBank/DDBJ whole genome shotgun (WGS) entry which is preliminary data.</text>
</comment>
<dbReference type="PRINTS" id="PR01005">
    <property type="entry name" value="FLGHOOKAP1"/>
</dbReference>
<feature type="domain" description="Flagellar hook-associated protein 1 D2-like" evidence="11">
    <location>
        <begin position="336"/>
        <end position="415"/>
    </location>
</feature>
<gene>
    <name evidence="7" type="primary">flgK</name>
    <name evidence="13" type="ORF">SAMN02927897_03501</name>
</gene>
<dbReference type="Pfam" id="PF22638">
    <property type="entry name" value="FlgK_D1"/>
    <property type="match status" value="1"/>
</dbReference>
<dbReference type="SUPFAM" id="SSF64518">
    <property type="entry name" value="Phase 1 flagellin"/>
    <property type="match status" value="1"/>
</dbReference>
<reference evidence="13 14" key="1">
    <citation type="submission" date="2016-10" db="EMBL/GenBank/DDBJ databases">
        <authorList>
            <person name="Varghese N."/>
            <person name="Submissions S."/>
        </authorList>
    </citation>
    <scope>NUCLEOTIDE SEQUENCE [LARGE SCALE GENOMIC DNA]</scope>
    <source>
        <strain evidence="13 14">CGMCC 1.12102</strain>
    </source>
</reference>
<evidence type="ECO:0000256" key="4">
    <source>
        <dbReference type="ARBA" id="ARBA00016244"/>
    </source>
</evidence>
<feature type="domain" description="Flagellar basal-body/hook protein C-terminal" evidence="10">
    <location>
        <begin position="506"/>
        <end position="544"/>
    </location>
</feature>
<dbReference type="AlphaFoldDB" id="A0A1G4YW08"/>
<dbReference type="PANTHER" id="PTHR30033:SF1">
    <property type="entry name" value="FLAGELLAR HOOK-ASSOCIATED PROTEIN 1"/>
    <property type="match status" value="1"/>
</dbReference>
<evidence type="ECO:0000259" key="9">
    <source>
        <dbReference type="Pfam" id="PF00460"/>
    </source>
</evidence>
<evidence type="ECO:0000256" key="3">
    <source>
        <dbReference type="ARBA" id="ARBA00009677"/>
    </source>
</evidence>
<evidence type="ECO:0000313" key="14">
    <source>
        <dbReference type="Proteomes" id="UP000183569"/>
    </source>
</evidence>